<dbReference type="SMART" id="SM01022">
    <property type="entry name" value="ASCH"/>
    <property type="match status" value="1"/>
</dbReference>
<dbReference type="AlphaFoldDB" id="A0A1R4JI78"/>
<dbReference type="PANTHER" id="PTHR39203">
    <property type="entry name" value="CYTOPLASMIC PROTEIN-RELATED"/>
    <property type="match status" value="1"/>
</dbReference>
<organism evidence="2 3">
    <name type="scientific">Marinilactibacillus psychrotolerans 42ea</name>
    <dbReference type="NCBI Taxonomy" id="1255609"/>
    <lineage>
        <taxon>Bacteria</taxon>
        <taxon>Bacillati</taxon>
        <taxon>Bacillota</taxon>
        <taxon>Bacilli</taxon>
        <taxon>Lactobacillales</taxon>
        <taxon>Carnobacteriaceae</taxon>
        <taxon>Marinilactibacillus</taxon>
    </lineage>
</organism>
<dbReference type="InterPro" id="IPR009326">
    <property type="entry name" value="DUF984"/>
</dbReference>
<dbReference type="EMBL" id="FUKW01000078">
    <property type="protein sequence ID" value="SJN31727.1"/>
    <property type="molecule type" value="Genomic_DNA"/>
</dbReference>
<reference evidence="2 3" key="1">
    <citation type="submission" date="2017-02" db="EMBL/GenBank/DDBJ databases">
        <authorList>
            <person name="Peterson S.W."/>
        </authorList>
    </citation>
    <scope>NUCLEOTIDE SEQUENCE [LARGE SCALE GENOMIC DNA]</scope>
    <source>
        <strain evidence="2 3">42ea</strain>
    </source>
</reference>
<dbReference type="SUPFAM" id="SSF88697">
    <property type="entry name" value="PUA domain-like"/>
    <property type="match status" value="1"/>
</dbReference>
<evidence type="ECO:0000313" key="2">
    <source>
        <dbReference type="EMBL" id="SJN31727.1"/>
    </source>
</evidence>
<proteinExistence type="predicted"/>
<dbReference type="Proteomes" id="UP000195611">
    <property type="component" value="Unassembled WGS sequence"/>
</dbReference>
<dbReference type="CDD" id="cd06553">
    <property type="entry name" value="ASCH_Ef3133_like"/>
    <property type="match status" value="1"/>
</dbReference>
<protein>
    <recommendedName>
        <fullName evidence="1">ASCH domain-containing protein</fullName>
    </recommendedName>
</protein>
<evidence type="ECO:0000259" key="1">
    <source>
        <dbReference type="SMART" id="SM01022"/>
    </source>
</evidence>
<accession>A0A1R4JI78</accession>
<evidence type="ECO:0000313" key="3">
    <source>
        <dbReference type="Proteomes" id="UP000195611"/>
    </source>
</evidence>
<dbReference type="Gene3D" id="3.10.400.10">
    <property type="entry name" value="Sulfate adenylyltransferase"/>
    <property type="match status" value="1"/>
</dbReference>
<name>A0A1R4JI78_9LACT</name>
<dbReference type="Pfam" id="PF04266">
    <property type="entry name" value="ASCH"/>
    <property type="match status" value="1"/>
</dbReference>
<gene>
    <name evidence="2" type="ORF">FM115_05590</name>
</gene>
<sequence>MMNQKIEQYKNAFLKATNRSLETEVEIFSFGDTAEMADELGKLVLQGKKTGTSSGYDLYAKDETKPYKGQLSIVLDSEDSPICVIENINVETIPFNKVTKEHARKEGEGDLSLEYWKKAHLDFFPRYYKEELDIEFSENHRIIYEEFKVVFI</sequence>
<dbReference type="InterPro" id="IPR015947">
    <property type="entry name" value="PUA-like_sf"/>
</dbReference>
<dbReference type="PANTHER" id="PTHR39203:SF1">
    <property type="entry name" value="CYTOPLASMIC PROTEIN"/>
    <property type="match status" value="1"/>
</dbReference>
<feature type="domain" description="ASCH" evidence="1">
    <location>
        <begin position="28"/>
        <end position="151"/>
    </location>
</feature>
<dbReference type="InterPro" id="IPR007374">
    <property type="entry name" value="ASCH_domain"/>
</dbReference>
<dbReference type="PIRSF" id="PIRSF021320">
    <property type="entry name" value="DUF984"/>
    <property type="match status" value="1"/>
</dbReference>